<dbReference type="InterPro" id="IPR012337">
    <property type="entry name" value="RNaseH-like_sf"/>
</dbReference>
<dbReference type="InterPro" id="IPR001584">
    <property type="entry name" value="Integrase_cat-core"/>
</dbReference>
<evidence type="ECO:0000313" key="2">
    <source>
        <dbReference type="EMBL" id="MPM63951.1"/>
    </source>
</evidence>
<dbReference type="Pfam" id="PF13683">
    <property type="entry name" value="rve_3"/>
    <property type="match status" value="1"/>
</dbReference>
<feature type="domain" description="Integrase catalytic" evidence="1">
    <location>
        <begin position="51"/>
        <end position="217"/>
    </location>
</feature>
<dbReference type="InterPro" id="IPR050900">
    <property type="entry name" value="Transposase_IS3/IS150/IS904"/>
</dbReference>
<dbReference type="EMBL" id="VSSQ01019695">
    <property type="protein sequence ID" value="MPM63951.1"/>
    <property type="molecule type" value="Genomic_DNA"/>
</dbReference>
<dbReference type="SUPFAM" id="SSF53098">
    <property type="entry name" value="Ribonuclease H-like"/>
    <property type="match status" value="1"/>
</dbReference>
<dbReference type="InterPro" id="IPR036397">
    <property type="entry name" value="RNaseH_sf"/>
</dbReference>
<dbReference type="GO" id="GO:0003676">
    <property type="term" value="F:nucleic acid binding"/>
    <property type="evidence" value="ECO:0007669"/>
    <property type="project" value="InterPro"/>
</dbReference>
<dbReference type="Gene3D" id="3.30.420.10">
    <property type="entry name" value="Ribonuclease H-like superfamily/Ribonuclease H"/>
    <property type="match status" value="1"/>
</dbReference>
<reference evidence="2" key="1">
    <citation type="submission" date="2019-08" db="EMBL/GenBank/DDBJ databases">
        <authorList>
            <person name="Kucharzyk K."/>
            <person name="Murdoch R.W."/>
            <person name="Higgins S."/>
            <person name="Loffler F."/>
        </authorList>
    </citation>
    <scope>NUCLEOTIDE SEQUENCE</scope>
</reference>
<evidence type="ECO:0000259" key="1">
    <source>
        <dbReference type="PROSITE" id="PS50994"/>
    </source>
</evidence>
<proteinExistence type="predicted"/>
<dbReference type="InterPro" id="IPR048020">
    <property type="entry name" value="Transpos_IS3"/>
</dbReference>
<organism evidence="2">
    <name type="scientific">bioreactor metagenome</name>
    <dbReference type="NCBI Taxonomy" id="1076179"/>
    <lineage>
        <taxon>unclassified sequences</taxon>
        <taxon>metagenomes</taxon>
        <taxon>ecological metagenomes</taxon>
    </lineage>
</organism>
<protein>
    <recommendedName>
        <fullName evidence="1">Integrase catalytic domain-containing protein</fullName>
    </recommendedName>
</protein>
<accession>A0A645BHC2</accession>
<dbReference type="AlphaFoldDB" id="A0A645BHC2"/>
<name>A0A645BHC2_9ZZZZ</name>
<dbReference type="PANTHER" id="PTHR46889:SF5">
    <property type="entry name" value="INTEGRASE PROTEIN"/>
    <property type="match status" value="1"/>
</dbReference>
<comment type="caution">
    <text evidence="2">The sequence shown here is derived from an EMBL/GenBank/DDBJ whole genome shotgun (WGS) entry which is preliminary data.</text>
</comment>
<gene>
    <name evidence="2" type="ORF">SDC9_110836</name>
</gene>
<dbReference type="PROSITE" id="PS50994">
    <property type="entry name" value="INTEGRASE"/>
    <property type="match status" value="1"/>
</dbReference>
<dbReference type="NCBIfam" id="NF033516">
    <property type="entry name" value="transpos_IS3"/>
    <property type="match status" value="1"/>
</dbReference>
<dbReference type="GO" id="GO:0015074">
    <property type="term" value="P:DNA integration"/>
    <property type="evidence" value="ECO:0007669"/>
    <property type="project" value="InterPro"/>
</dbReference>
<sequence length="237" mass="27846">MMQKETNLPLPGRDKLLSWLREEDLLVKTRIRRCSTTDSSHHYHKYTNLIRDFIPYRRNQLWVTDITYIHTLQGFIYLNLITDAYSRKIIGWRLAPTLGAKYSIEALNMAIANAEDDISGLIHHSDRGVQYCCFKYNEILQEHNINISMTESGDPLENAIAERVNGILKQEWINNMNFQNIEEAQIVISEIIDFYNNERPHSSIDMLTPNVAHSLVGTIQRRWKNYYKTKESDYSYL</sequence>
<dbReference type="PANTHER" id="PTHR46889">
    <property type="entry name" value="TRANSPOSASE INSF FOR INSERTION SEQUENCE IS3B-RELATED"/>
    <property type="match status" value="1"/>
</dbReference>